<dbReference type="RefSeq" id="WP_341368133.1">
    <property type="nucleotide sequence ID" value="NZ_CP150951.2"/>
</dbReference>
<proteinExistence type="predicted"/>
<reference evidence="2" key="1">
    <citation type="submission" date="2024-04" db="EMBL/GenBank/DDBJ databases">
        <title>Phylogenomic analyses of a clade within the roseobacter group suggest taxonomic reassignments of species of the genera Aestuariivita, Citreicella, Loktanella, Nautella, Pelagibaca, Ruegeria, Thalassobius, Thiobacimonas and Tropicibacter, and the proposal o.</title>
        <authorList>
            <person name="Jeon C.O."/>
        </authorList>
    </citation>
    <scope>NUCLEOTIDE SEQUENCE [LARGE SCALE GENOMIC DNA]</scope>
    <source>
        <strain evidence="2">BS5-3</strain>
    </source>
</reference>
<evidence type="ECO:0000313" key="1">
    <source>
        <dbReference type="EMBL" id="WZC50023.1"/>
    </source>
</evidence>
<dbReference type="EMBL" id="CP150951">
    <property type="protein sequence ID" value="WZC50023.1"/>
    <property type="molecule type" value="Genomic_DNA"/>
</dbReference>
<keyword evidence="2" id="KW-1185">Reference proteome</keyword>
<accession>A0ABZ2V7P6</accession>
<protein>
    <submittedName>
        <fullName evidence="1">Lpg1974 family pore-forming outer membrane protein</fullName>
    </submittedName>
</protein>
<dbReference type="InterPro" id="IPR007825">
    <property type="entry name" value="Major_OMP_Legionella"/>
</dbReference>
<dbReference type="Pfam" id="PF05150">
    <property type="entry name" value="Legionella_OMP"/>
    <property type="match status" value="1"/>
</dbReference>
<sequence>MKFLTVGAGVFAGLVGGTALHAQGVELGIEMPYLSVFANHGAGEIDGGNAFFDDPNSAAAFRITGEYGFANGVGVRSTYFEFEGDFETEGDIFDTASFDVEAIFEQQLGSASLEFFGGLRAAELEWSDENQDIGFEFAGVGPTFGTEFSQSFGQNFGFSMSGRYSALFGQIEALADDGIADNVMVPTFDLRMGMDYSYALSNSGAIDVGFGIESRTHLSLSGNVDDEIDPEDVDVTIAGPYFQAAYKF</sequence>
<organism evidence="1 2">
    <name type="scientific">Yoonia phaeophyticola</name>
    <dbReference type="NCBI Taxonomy" id="3137369"/>
    <lineage>
        <taxon>Bacteria</taxon>
        <taxon>Pseudomonadati</taxon>
        <taxon>Pseudomonadota</taxon>
        <taxon>Alphaproteobacteria</taxon>
        <taxon>Rhodobacterales</taxon>
        <taxon>Paracoccaceae</taxon>
        <taxon>Yoonia</taxon>
    </lineage>
</organism>
<evidence type="ECO:0000313" key="2">
    <source>
        <dbReference type="Proteomes" id="UP001440612"/>
    </source>
</evidence>
<gene>
    <name evidence="1" type="ORF">AABB29_05085</name>
</gene>
<dbReference type="Proteomes" id="UP001440612">
    <property type="component" value="Chromosome"/>
</dbReference>
<name>A0ABZ2V7P6_9RHOB</name>